<keyword evidence="6 7" id="KW-0012">Acyltransferase</keyword>
<sequence length="297" mass="34371">MMPGHAFLQRVRRFKHYLWQEPNPVVQIFYMLLVVGGYGAFLATGLPQLPTAFLGEIHILLSFLAVLGAVQSFIAASTTLPGILLPQTLAYFDNYAYDNEFYSKRICSTCKTIKLARSKHCSICNICVPRFDHHCVWLNSCIGEENHLSFLRFLLMNVVLCSYGSYVLFFLLYGNYLDLMDESFIDERTQTSVKGDNVVVLRYLIHSEATIFILFSLCSIMGVAVLAFFLFHCYLVARNLTTNEFFKRRAKRLTRPHPYHLGSVKQNFLEVVRPRFAPKLKEFLRRRARLEVTQPRR</sequence>
<evidence type="ECO:0000256" key="7">
    <source>
        <dbReference type="RuleBase" id="RU079119"/>
    </source>
</evidence>
<dbReference type="GO" id="GO:0016020">
    <property type="term" value="C:membrane"/>
    <property type="evidence" value="ECO:0007669"/>
    <property type="project" value="UniProtKB-SubCell"/>
</dbReference>
<feature type="domain" description="Palmitoyltransferase DHHC" evidence="8">
    <location>
        <begin position="101"/>
        <end position="248"/>
    </location>
</feature>
<keyword evidence="2 7" id="KW-0808">Transferase</keyword>
<dbReference type="Proteomes" id="UP000794436">
    <property type="component" value="Unassembled WGS sequence"/>
</dbReference>
<evidence type="ECO:0000256" key="4">
    <source>
        <dbReference type="ARBA" id="ARBA00022989"/>
    </source>
</evidence>
<dbReference type="PANTHER" id="PTHR22883">
    <property type="entry name" value="ZINC FINGER DHHC DOMAIN CONTAINING PROTEIN"/>
    <property type="match status" value="1"/>
</dbReference>
<protein>
    <recommendedName>
        <fullName evidence="7">Palmitoyltransferase</fullName>
        <ecNumber evidence="7">2.3.1.225</ecNumber>
    </recommendedName>
</protein>
<feature type="transmembrane region" description="Helical" evidence="7">
    <location>
        <begin position="25"/>
        <end position="45"/>
    </location>
</feature>
<evidence type="ECO:0000256" key="5">
    <source>
        <dbReference type="ARBA" id="ARBA00023136"/>
    </source>
</evidence>
<evidence type="ECO:0000256" key="6">
    <source>
        <dbReference type="ARBA" id="ARBA00023315"/>
    </source>
</evidence>
<evidence type="ECO:0000259" key="8">
    <source>
        <dbReference type="Pfam" id="PF01529"/>
    </source>
</evidence>
<organism evidence="9 10">
    <name type="scientific">Pythium oligandrum</name>
    <name type="common">Mycoparasitic fungus</name>
    <dbReference type="NCBI Taxonomy" id="41045"/>
    <lineage>
        <taxon>Eukaryota</taxon>
        <taxon>Sar</taxon>
        <taxon>Stramenopiles</taxon>
        <taxon>Oomycota</taxon>
        <taxon>Peronosporomycetes</taxon>
        <taxon>Pythiales</taxon>
        <taxon>Pythiaceae</taxon>
        <taxon>Pythium</taxon>
    </lineage>
</organism>
<keyword evidence="4 7" id="KW-1133">Transmembrane helix</keyword>
<comment type="subcellular location">
    <subcellularLocation>
        <location evidence="1">Membrane</location>
        <topology evidence="1">Multi-pass membrane protein</topology>
    </subcellularLocation>
</comment>
<dbReference type="GO" id="GO:0005783">
    <property type="term" value="C:endoplasmic reticulum"/>
    <property type="evidence" value="ECO:0007669"/>
    <property type="project" value="TreeGrafter"/>
</dbReference>
<dbReference type="InterPro" id="IPR039859">
    <property type="entry name" value="PFA4/ZDH16/20/ERF2-like"/>
</dbReference>
<name>A0A8K1FDC9_PYTOL</name>
<proteinExistence type="inferred from homology"/>
<evidence type="ECO:0000256" key="3">
    <source>
        <dbReference type="ARBA" id="ARBA00022692"/>
    </source>
</evidence>
<keyword evidence="5 7" id="KW-0472">Membrane</keyword>
<dbReference type="GO" id="GO:0006612">
    <property type="term" value="P:protein targeting to membrane"/>
    <property type="evidence" value="ECO:0007669"/>
    <property type="project" value="TreeGrafter"/>
</dbReference>
<feature type="transmembrane region" description="Helical" evidence="7">
    <location>
        <begin position="153"/>
        <end position="173"/>
    </location>
</feature>
<evidence type="ECO:0000256" key="1">
    <source>
        <dbReference type="ARBA" id="ARBA00004141"/>
    </source>
</evidence>
<dbReference type="PROSITE" id="PS50216">
    <property type="entry name" value="DHHC"/>
    <property type="match status" value="1"/>
</dbReference>
<comment type="caution">
    <text evidence="9">The sequence shown here is derived from an EMBL/GenBank/DDBJ whole genome shotgun (WGS) entry which is preliminary data.</text>
</comment>
<evidence type="ECO:0000313" key="10">
    <source>
        <dbReference type="Proteomes" id="UP000794436"/>
    </source>
</evidence>
<dbReference type="Pfam" id="PF01529">
    <property type="entry name" value="DHHC"/>
    <property type="match status" value="1"/>
</dbReference>
<dbReference type="AlphaFoldDB" id="A0A8K1FDC9"/>
<dbReference type="EMBL" id="SPLM01000145">
    <property type="protein sequence ID" value="TMW56759.1"/>
    <property type="molecule type" value="Genomic_DNA"/>
</dbReference>
<comment type="domain">
    <text evidence="7">The DHHC domain is required for palmitoyltransferase activity.</text>
</comment>
<feature type="transmembrane region" description="Helical" evidence="7">
    <location>
        <begin position="211"/>
        <end position="237"/>
    </location>
</feature>
<dbReference type="GO" id="GO:0005794">
    <property type="term" value="C:Golgi apparatus"/>
    <property type="evidence" value="ECO:0007669"/>
    <property type="project" value="TreeGrafter"/>
</dbReference>
<evidence type="ECO:0000256" key="2">
    <source>
        <dbReference type="ARBA" id="ARBA00022679"/>
    </source>
</evidence>
<dbReference type="EC" id="2.3.1.225" evidence="7"/>
<feature type="transmembrane region" description="Helical" evidence="7">
    <location>
        <begin position="57"/>
        <end position="76"/>
    </location>
</feature>
<comment type="catalytic activity">
    <reaction evidence="7">
        <text>L-cysteinyl-[protein] + hexadecanoyl-CoA = S-hexadecanoyl-L-cysteinyl-[protein] + CoA</text>
        <dbReference type="Rhea" id="RHEA:36683"/>
        <dbReference type="Rhea" id="RHEA-COMP:10131"/>
        <dbReference type="Rhea" id="RHEA-COMP:11032"/>
        <dbReference type="ChEBI" id="CHEBI:29950"/>
        <dbReference type="ChEBI" id="CHEBI:57287"/>
        <dbReference type="ChEBI" id="CHEBI:57379"/>
        <dbReference type="ChEBI" id="CHEBI:74151"/>
        <dbReference type="EC" id="2.3.1.225"/>
    </reaction>
</comment>
<accession>A0A8K1FDC9</accession>
<evidence type="ECO:0000313" key="9">
    <source>
        <dbReference type="EMBL" id="TMW56759.1"/>
    </source>
</evidence>
<dbReference type="GO" id="GO:0019706">
    <property type="term" value="F:protein-cysteine S-palmitoyltransferase activity"/>
    <property type="evidence" value="ECO:0007669"/>
    <property type="project" value="UniProtKB-EC"/>
</dbReference>
<reference evidence="9" key="1">
    <citation type="submission" date="2019-03" db="EMBL/GenBank/DDBJ databases">
        <title>Long read genome sequence of the mycoparasitic Pythium oligandrum ATCC 38472 isolated from sugarbeet rhizosphere.</title>
        <authorList>
            <person name="Gaulin E."/>
        </authorList>
    </citation>
    <scope>NUCLEOTIDE SEQUENCE</scope>
    <source>
        <strain evidence="9">ATCC 38472_TT</strain>
    </source>
</reference>
<dbReference type="PANTHER" id="PTHR22883:SF445">
    <property type="entry name" value="PALMITOYLTRANSFERASE"/>
    <property type="match status" value="1"/>
</dbReference>
<keyword evidence="3 7" id="KW-0812">Transmembrane</keyword>
<comment type="similarity">
    <text evidence="7">Belongs to the DHHC palmitoyltransferase family.</text>
</comment>
<keyword evidence="10" id="KW-1185">Reference proteome</keyword>
<dbReference type="InterPro" id="IPR001594">
    <property type="entry name" value="Palmitoyltrfase_DHHC"/>
</dbReference>
<gene>
    <name evidence="9" type="ORF">Poli38472_006769</name>
</gene>
<dbReference type="OrthoDB" id="5977743at2759"/>